<feature type="domain" description="Peptidase S8/S53" evidence="10">
    <location>
        <begin position="197"/>
        <end position="454"/>
    </location>
</feature>
<feature type="active site" description="Charge relay system" evidence="5 6">
    <location>
        <position position="237"/>
    </location>
</feature>
<proteinExistence type="inferred from homology"/>
<comment type="similarity">
    <text evidence="1 6 7">Belongs to the peptidase S8 family.</text>
</comment>
<feature type="chain" id="PRO_5038508081" evidence="9">
    <location>
        <begin position="21"/>
        <end position="1066"/>
    </location>
</feature>
<feature type="signal peptide" evidence="9">
    <location>
        <begin position="1"/>
        <end position="20"/>
    </location>
</feature>
<feature type="active site" description="Charge relay system" evidence="5 6">
    <location>
        <position position="407"/>
    </location>
</feature>
<evidence type="ECO:0000313" key="11">
    <source>
        <dbReference type="EMBL" id="PPK64681.1"/>
    </source>
</evidence>
<dbReference type="PROSITE" id="PS00136">
    <property type="entry name" value="SUBTILASE_ASP"/>
    <property type="match status" value="1"/>
</dbReference>
<dbReference type="InterPro" id="IPR034213">
    <property type="entry name" value="S8_Vpr-like"/>
</dbReference>
<keyword evidence="4 6" id="KW-0720">Serine protease</keyword>
<dbReference type="InterPro" id="IPR022398">
    <property type="entry name" value="Peptidase_S8_His-AS"/>
</dbReference>
<dbReference type="Gene3D" id="3.40.50.200">
    <property type="entry name" value="Peptidase S8/S53 domain"/>
    <property type="match status" value="1"/>
</dbReference>
<dbReference type="SUPFAM" id="SSF52743">
    <property type="entry name" value="Subtilisin-like"/>
    <property type="match status" value="1"/>
</dbReference>
<dbReference type="InterPro" id="IPR000209">
    <property type="entry name" value="Peptidase_S8/S53_dom"/>
</dbReference>
<evidence type="ECO:0000313" key="12">
    <source>
        <dbReference type="Proteomes" id="UP000239203"/>
    </source>
</evidence>
<dbReference type="PROSITE" id="PS51892">
    <property type="entry name" value="SUBTILASE"/>
    <property type="match status" value="1"/>
</dbReference>
<evidence type="ECO:0000256" key="1">
    <source>
        <dbReference type="ARBA" id="ARBA00011073"/>
    </source>
</evidence>
<evidence type="ECO:0000256" key="6">
    <source>
        <dbReference type="PROSITE-ProRule" id="PRU01240"/>
    </source>
</evidence>
<gene>
    <name evidence="11" type="ORF">CLV40_11871</name>
</gene>
<dbReference type="InterPro" id="IPR023827">
    <property type="entry name" value="Peptidase_S8_Asp-AS"/>
</dbReference>
<evidence type="ECO:0000256" key="5">
    <source>
        <dbReference type="PIRSR" id="PIRSR615500-1"/>
    </source>
</evidence>
<keyword evidence="3 6" id="KW-0378">Hydrolase</keyword>
<dbReference type="Proteomes" id="UP000239203">
    <property type="component" value="Unassembled WGS sequence"/>
</dbReference>
<dbReference type="OrthoDB" id="9795680at2"/>
<dbReference type="AlphaFoldDB" id="A0A2S6GHP0"/>
<dbReference type="PRINTS" id="PR00723">
    <property type="entry name" value="SUBTILISIN"/>
</dbReference>
<comment type="caution">
    <text evidence="11">The sequence shown here is derived from an EMBL/GenBank/DDBJ whole genome shotgun (WGS) entry which is preliminary data.</text>
</comment>
<dbReference type="EMBL" id="PTIX01000018">
    <property type="protein sequence ID" value="PPK64681.1"/>
    <property type="molecule type" value="Genomic_DNA"/>
</dbReference>
<dbReference type="InterPro" id="IPR036852">
    <property type="entry name" value="Peptidase_S8/S53_dom_sf"/>
</dbReference>
<keyword evidence="12" id="KW-1185">Reference proteome</keyword>
<dbReference type="PANTHER" id="PTHR43806:SF11">
    <property type="entry name" value="CEREVISIN-RELATED"/>
    <property type="match status" value="1"/>
</dbReference>
<evidence type="ECO:0000256" key="4">
    <source>
        <dbReference type="ARBA" id="ARBA00022825"/>
    </source>
</evidence>
<feature type="active site" description="Charge relay system" evidence="5 6">
    <location>
        <position position="206"/>
    </location>
</feature>
<protein>
    <submittedName>
        <fullName evidence="11">Subtilisin family serine protease</fullName>
    </submittedName>
</protein>
<keyword evidence="2 6" id="KW-0645">Protease</keyword>
<evidence type="ECO:0000256" key="7">
    <source>
        <dbReference type="RuleBase" id="RU003355"/>
    </source>
</evidence>
<accession>A0A2S6GHP0</accession>
<dbReference type="PANTHER" id="PTHR43806">
    <property type="entry name" value="PEPTIDASE S8"/>
    <property type="match status" value="1"/>
</dbReference>
<sequence>MPRRTTAAVSTAAMILGSLAATTAAAEPAPTTTTQTAHRSLVTLVTGDQVVVPPKGRRPLFLPAKGREHVDHLTSSANGHTLVIPIDALPLLRSGALDQRLFDVDTLAESGYDERRADLPLIQTGPSTRAAGVRETRDLTTVDARALSADKAALPTSWRNLVAPGGKLWLDTKRTPDLDRSTAQIGAPAAWQAGLTGAGIKVAVVDTGVDETHPDLAGREIAQANFTDEDQVDRVGHGTHVASIIAGGGAKYRGVANGAKILDAKVLGPIGGSDSSVLAGIEWAVAQGADIINMSLGATDTPGLDVLEEAVERLSAEKGVLFVVSAGNSGPTAHAIGSPGSAPSALTVGSVDRDDSVSRFSSRGPGPDGSIKPEITAPGAGIVAAKAAQGRIGDQVEPGYVALSGTSMAAPHVAGAAALLAQAHPDWTGAQLKAVLTASAKPNPTAGPFDQGAGRVDVTKALTQTLTTTPSAVSLGTQLWPHNDDTPVTKELAYRNGSAADVTLDLGLDVKGPDGKPAPADLFALSADKVTVPAGGTASVRITADTRIGTADGLFSGVVTATASGQALRTPVAVERESESYDLTLRYRDATGAADDNWLTTAINPVTWYTAQVYADETGVARLRVPKGEYFLTHVNFAADGTQQVAKAVITAPTVAVTRATTQEVDVRKNAGPIEVRTPDPAVPLGYASISFVSRAPGGGGFGTGIGKDDLSSLRIGQIGPRVSAERLTWSLLTAHTDATHSWYSAFFREGEVPRGFRGTVRAEDQATIKTTIGKSLPGSRVIRELSASTRPDDPGFGISHAVEGTEFTDQVTTGGARWTSNNLVVDGQSRLNQFYGSQFVPKKGRTYRERANVAVFGPGFGAQFEPWFARRDGSLVVATPLFNDGADNVAFVETTSAKVTLYQGDRELGSGGDLVESVLPIGNAAGEFRLTATATRAPEFEVSTRVSAEWTFTSRPGADQEPIKLAAVRFKPNLNADNAAPTGKFTVPVALQLEDGSHGKARRLDVEVSYDEGKTWQRARVHNKSEVLLDHPKGATSVSLRATAEDARGGTVQQTIIKAYLLTKR</sequence>
<organism evidence="11 12">
    <name type="scientific">Actinokineospora auranticolor</name>
    <dbReference type="NCBI Taxonomy" id="155976"/>
    <lineage>
        <taxon>Bacteria</taxon>
        <taxon>Bacillati</taxon>
        <taxon>Actinomycetota</taxon>
        <taxon>Actinomycetes</taxon>
        <taxon>Pseudonocardiales</taxon>
        <taxon>Pseudonocardiaceae</taxon>
        <taxon>Actinokineospora</taxon>
    </lineage>
</organism>
<dbReference type="RefSeq" id="WP_104481758.1">
    <property type="nucleotide sequence ID" value="NZ_CP154825.1"/>
</dbReference>
<dbReference type="Pfam" id="PF00082">
    <property type="entry name" value="Peptidase_S8"/>
    <property type="match status" value="1"/>
</dbReference>
<feature type="region of interest" description="Disordered" evidence="8">
    <location>
        <begin position="355"/>
        <end position="376"/>
    </location>
</feature>
<evidence type="ECO:0000256" key="9">
    <source>
        <dbReference type="SAM" id="SignalP"/>
    </source>
</evidence>
<dbReference type="InterPro" id="IPR050131">
    <property type="entry name" value="Peptidase_S8_subtilisin-like"/>
</dbReference>
<keyword evidence="9" id="KW-0732">Signal</keyword>
<dbReference type="InterPro" id="IPR015500">
    <property type="entry name" value="Peptidase_S8_subtilisin-rel"/>
</dbReference>
<evidence type="ECO:0000256" key="8">
    <source>
        <dbReference type="SAM" id="MobiDB-lite"/>
    </source>
</evidence>
<dbReference type="GO" id="GO:0004252">
    <property type="term" value="F:serine-type endopeptidase activity"/>
    <property type="evidence" value="ECO:0007669"/>
    <property type="project" value="UniProtKB-UniRule"/>
</dbReference>
<evidence type="ECO:0000256" key="2">
    <source>
        <dbReference type="ARBA" id="ARBA00022670"/>
    </source>
</evidence>
<dbReference type="PROSITE" id="PS00138">
    <property type="entry name" value="SUBTILASE_SER"/>
    <property type="match status" value="1"/>
</dbReference>
<dbReference type="InterPro" id="IPR023828">
    <property type="entry name" value="Peptidase_S8_Ser-AS"/>
</dbReference>
<evidence type="ECO:0000259" key="10">
    <source>
        <dbReference type="Pfam" id="PF00082"/>
    </source>
</evidence>
<reference evidence="11 12" key="1">
    <citation type="submission" date="2018-02" db="EMBL/GenBank/DDBJ databases">
        <title>Genomic Encyclopedia of Archaeal and Bacterial Type Strains, Phase II (KMG-II): from individual species to whole genera.</title>
        <authorList>
            <person name="Goeker M."/>
        </authorList>
    </citation>
    <scope>NUCLEOTIDE SEQUENCE [LARGE SCALE GENOMIC DNA]</scope>
    <source>
        <strain evidence="11 12">YU 961-1</strain>
    </source>
</reference>
<name>A0A2S6GHP0_9PSEU</name>
<dbReference type="CDD" id="cd07474">
    <property type="entry name" value="Peptidases_S8_subtilisin_Vpr-like"/>
    <property type="match status" value="1"/>
</dbReference>
<dbReference type="GO" id="GO:0006508">
    <property type="term" value="P:proteolysis"/>
    <property type="evidence" value="ECO:0007669"/>
    <property type="project" value="UniProtKB-KW"/>
</dbReference>
<dbReference type="PROSITE" id="PS00137">
    <property type="entry name" value="SUBTILASE_HIS"/>
    <property type="match status" value="1"/>
</dbReference>
<evidence type="ECO:0000256" key="3">
    <source>
        <dbReference type="ARBA" id="ARBA00022801"/>
    </source>
</evidence>